<dbReference type="RefSeq" id="WP_112747247.1">
    <property type="nucleotide sequence ID" value="NZ_QMFY01000005.1"/>
</dbReference>
<dbReference type="AlphaFoldDB" id="A0A364Y331"/>
<keyword evidence="4" id="KW-1185">Reference proteome</keyword>
<accession>A0A364Y331</accession>
<dbReference type="InterPro" id="IPR005094">
    <property type="entry name" value="Endonuclease_MobA/VirD2"/>
</dbReference>
<evidence type="ECO:0000259" key="2">
    <source>
        <dbReference type="Pfam" id="PF03432"/>
    </source>
</evidence>
<evidence type="ECO:0000256" key="1">
    <source>
        <dbReference type="SAM" id="MobiDB-lite"/>
    </source>
</evidence>
<dbReference type="EMBL" id="QMFY01000005">
    <property type="protein sequence ID" value="RAW01092.1"/>
    <property type="molecule type" value="Genomic_DNA"/>
</dbReference>
<dbReference type="OrthoDB" id="915634at2"/>
<feature type="region of interest" description="Disordered" evidence="1">
    <location>
        <begin position="309"/>
        <end position="333"/>
    </location>
</feature>
<proteinExistence type="predicted"/>
<sequence length="333" mass="37942">MTANQIKGKGFKGALRYNLEKVGRGVAEILDHSFSAINEKTILKEIQMVKMLKPNLKKFFYHTSINFPPHENISNEFMKQIANDYLKGNGFDQHQYIMFRHHDSSHPHLHLLVNRIGYDGRVLSDSNDFARSEKVLRALETKYNLTPVVSSKQALKRAATKSEMEMMKRTGTPSHKIQVQKLIERALASKKNITCSQFILALLRLGVIPKFNIAKTGHVSGISYAFNGMVFTGSKLGSEFKWTTIRERIDYDKVRDNQVINKVNSEKAGITNVAISINSKGTGTTRNEDNFIFLKNPFDDLFSRSQGSFVPPLAEGQSDLPIKRKRKRRRPKR</sequence>
<gene>
    <name evidence="3" type="ORF">DQQ10_12755</name>
</gene>
<organism evidence="3 4">
    <name type="scientific">Pseudochryseolinea flava</name>
    <dbReference type="NCBI Taxonomy" id="2059302"/>
    <lineage>
        <taxon>Bacteria</taxon>
        <taxon>Pseudomonadati</taxon>
        <taxon>Bacteroidota</taxon>
        <taxon>Cytophagia</taxon>
        <taxon>Cytophagales</taxon>
        <taxon>Fulvivirgaceae</taxon>
        <taxon>Pseudochryseolinea</taxon>
    </lineage>
</organism>
<protein>
    <submittedName>
        <fullName evidence="3">Relaxase/mobilization nuclease</fullName>
    </submittedName>
</protein>
<comment type="caution">
    <text evidence="3">The sequence shown here is derived from an EMBL/GenBank/DDBJ whole genome shotgun (WGS) entry which is preliminary data.</text>
</comment>
<dbReference type="Proteomes" id="UP000251889">
    <property type="component" value="Unassembled WGS sequence"/>
</dbReference>
<feature type="domain" description="MobA/VirD2-like nuclease" evidence="2">
    <location>
        <begin position="17"/>
        <end position="145"/>
    </location>
</feature>
<feature type="compositionally biased region" description="Basic residues" evidence="1">
    <location>
        <begin position="323"/>
        <end position="333"/>
    </location>
</feature>
<evidence type="ECO:0000313" key="4">
    <source>
        <dbReference type="Proteomes" id="UP000251889"/>
    </source>
</evidence>
<dbReference type="Pfam" id="PF03432">
    <property type="entry name" value="Relaxase"/>
    <property type="match status" value="1"/>
</dbReference>
<evidence type="ECO:0000313" key="3">
    <source>
        <dbReference type="EMBL" id="RAW01092.1"/>
    </source>
</evidence>
<reference evidence="3 4" key="1">
    <citation type="submission" date="2018-06" db="EMBL/GenBank/DDBJ databases">
        <title>Chryseolinea flavus sp. nov., a member of the phylum Bacteroidetes isolated from soil.</title>
        <authorList>
            <person name="Li Y."/>
            <person name="Wang J."/>
        </authorList>
    </citation>
    <scope>NUCLEOTIDE SEQUENCE [LARGE SCALE GENOMIC DNA]</scope>
    <source>
        <strain evidence="3 4">SDU1-6</strain>
    </source>
</reference>
<name>A0A364Y331_9BACT</name>